<dbReference type="NCBIfam" id="NF033517">
    <property type="entry name" value="transpos_IS66"/>
    <property type="match status" value="1"/>
</dbReference>
<feature type="domain" description="Transposase IS66 C-terminal" evidence="4">
    <location>
        <begin position="467"/>
        <end position="505"/>
    </location>
</feature>
<dbReference type="EMBL" id="QWGB01000009">
    <property type="protein sequence ID" value="RIJ21249.1"/>
    <property type="molecule type" value="Genomic_DNA"/>
</dbReference>
<dbReference type="PANTHER" id="PTHR33678:SF1">
    <property type="entry name" value="BLL1576 PROTEIN"/>
    <property type="match status" value="1"/>
</dbReference>
<evidence type="ECO:0000259" key="2">
    <source>
        <dbReference type="Pfam" id="PF13005"/>
    </source>
</evidence>
<dbReference type="Pfam" id="PF13005">
    <property type="entry name" value="zf-IS66"/>
    <property type="match status" value="1"/>
</dbReference>
<dbReference type="Pfam" id="PF13817">
    <property type="entry name" value="DDE_Tnp_IS66_C"/>
    <property type="match status" value="1"/>
</dbReference>
<dbReference type="InterPro" id="IPR052344">
    <property type="entry name" value="Transposase-related"/>
</dbReference>
<dbReference type="InterPro" id="IPR039552">
    <property type="entry name" value="IS66_C"/>
</dbReference>
<keyword evidence="6" id="KW-1185">Reference proteome</keyword>
<feature type="domain" description="Transposase IS66 zinc-finger binding" evidence="2">
    <location>
        <begin position="117"/>
        <end position="160"/>
    </location>
</feature>
<evidence type="ECO:0000259" key="3">
    <source>
        <dbReference type="Pfam" id="PF13007"/>
    </source>
</evidence>
<dbReference type="Pfam" id="PF03050">
    <property type="entry name" value="DDE_Tnp_IS66"/>
    <property type="match status" value="1"/>
</dbReference>
<accession>A0A399QUR0</accession>
<dbReference type="RefSeq" id="WP_119380401.1">
    <property type="nucleotide sequence ID" value="NZ_QWGB01000009.1"/>
</dbReference>
<dbReference type="PANTHER" id="PTHR33678">
    <property type="entry name" value="BLL1576 PROTEIN"/>
    <property type="match status" value="1"/>
</dbReference>
<reference evidence="5 6" key="1">
    <citation type="submission" date="2018-08" db="EMBL/GenBank/DDBJ databases">
        <title>Henriciella mobilis sp. nov., isolated from seawater.</title>
        <authorList>
            <person name="Cheng H."/>
            <person name="Wu Y.-H."/>
            <person name="Xu X.-W."/>
            <person name="Guo L.-L."/>
        </authorList>
    </citation>
    <scope>NUCLEOTIDE SEQUENCE [LARGE SCALE GENOMIC DNA]</scope>
    <source>
        <strain evidence="5 6">CCUG66934</strain>
    </source>
</reference>
<name>A0A399QUR0_9PROT</name>
<dbReference type="InterPro" id="IPR004291">
    <property type="entry name" value="Transposase_IS66_central"/>
</dbReference>
<evidence type="ECO:0000313" key="5">
    <source>
        <dbReference type="EMBL" id="RIJ21249.1"/>
    </source>
</evidence>
<evidence type="ECO:0000259" key="4">
    <source>
        <dbReference type="Pfam" id="PF13817"/>
    </source>
</evidence>
<dbReference type="Pfam" id="PF13007">
    <property type="entry name" value="LZ_Tnp_IS66"/>
    <property type="match status" value="1"/>
</dbReference>
<dbReference type="InterPro" id="IPR024474">
    <property type="entry name" value="Znf_dom_IS66"/>
</dbReference>
<dbReference type="Proteomes" id="UP000265431">
    <property type="component" value="Unassembled WGS sequence"/>
</dbReference>
<dbReference type="AlphaFoldDB" id="A0A399QUR0"/>
<dbReference type="InterPro" id="IPR024463">
    <property type="entry name" value="Transposase_TnpC_homeodom"/>
</dbReference>
<protein>
    <submittedName>
        <fullName evidence="5">IS66 family transposase</fullName>
    </submittedName>
</protein>
<feature type="domain" description="Transposase TnpC homeodomain" evidence="3">
    <location>
        <begin position="39"/>
        <end position="110"/>
    </location>
</feature>
<evidence type="ECO:0000259" key="1">
    <source>
        <dbReference type="Pfam" id="PF03050"/>
    </source>
</evidence>
<feature type="domain" description="Transposase IS66 central" evidence="1">
    <location>
        <begin position="174"/>
        <end position="460"/>
    </location>
</feature>
<sequence length="514" mass="57417">MELDLTALPEDVDVLHRMIRDMAAARHSERAEARAEIERLRQMVKTLQRSQFGRRAEGLDPGQLQLGLEDLDSDVARLEAASPDTLVETGDRPARTRAFSLPDHLPREDVAVDTETSTCPCCGGALHFIGETVSEMLDHVPAQLRVLRIKRPRYGCRGCGKIHQGSAPERPIAKGLATPGLLAHVIVSKYCDHLPLYRQSQIFARQGVKLNRSTLANWVGGASWWLEALHERLANHVFSSNMLFADDTPLPVLDPGRGRTRTGRLWVYARDDRPWNGPGPPAAVYIYSPDRRAERPETHLKDFSGVLQVDGYAGFERLTTGGDITLAACWAHARRKFYEVHQATGSPIAAEALQRIAELYAIDATIRGQSANKRRIVRARKSRPLVRAMKAWLETELQRIPPRSGLGDAIRYALARWDELSRFLDDGRIELDTNTVERAIRPVALGRKNHLFAGSEGGAQRWAVIASLLTTAKLNDVEPHAYLSDVLERLSQGHPMNRIDDLLPWNWAASRADV</sequence>
<proteinExistence type="predicted"/>
<organism evidence="5 6">
    <name type="scientific">Henriciella barbarensis</name>
    <dbReference type="NCBI Taxonomy" id="86342"/>
    <lineage>
        <taxon>Bacteria</taxon>
        <taxon>Pseudomonadati</taxon>
        <taxon>Pseudomonadota</taxon>
        <taxon>Alphaproteobacteria</taxon>
        <taxon>Hyphomonadales</taxon>
        <taxon>Hyphomonadaceae</taxon>
        <taxon>Henriciella</taxon>
    </lineage>
</organism>
<evidence type="ECO:0000313" key="6">
    <source>
        <dbReference type="Proteomes" id="UP000265431"/>
    </source>
</evidence>
<dbReference type="OrthoDB" id="9800877at2"/>
<gene>
    <name evidence="5" type="ORF">D1224_13060</name>
</gene>
<comment type="caution">
    <text evidence="5">The sequence shown here is derived from an EMBL/GenBank/DDBJ whole genome shotgun (WGS) entry which is preliminary data.</text>
</comment>